<feature type="compositionally biased region" description="Polar residues" evidence="1">
    <location>
        <begin position="8"/>
        <end position="20"/>
    </location>
</feature>
<dbReference type="Proteomes" id="UP001281731">
    <property type="component" value="Unassembled WGS sequence"/>
</dbReference>
<proteinExistence type="predicted"/>
<keyword evidence="2" id="KW-0812">Transmembrane</keyword>
<keyword evidence="2" id="KW-1133">Transmembrane helix</keyword>
<evidence type="ECO:0000256" key="1">
    <source>
        <dbReference type="SAM" id="MobiDB-lite"/>
    </source>
</evidence>
<dbReference type="RefSeq" id="WP_320756262.1">
    <property type="nucleotide sequence ID" value="NZ_JAWNFQ010000006.1"/>
</dbReference>
<keyword evidence="2" id="KW-0472">Membrane</keyword>
<dbReference type="InterPro" id="IPR009937">
    <property type="entry name" value="Phage_holin_3_6"/>
</dbReference>
<feature type="transmembrane region" description="Helical" evidence="2">
    <location>
        <begin position="113"/>
        <end position="138"/>
    </location>
</feature>
<evidence type="ECO:0000313" key="3">
    <source>
        <dbReference type="EMBL" id="MDY5154398.1"/>
    </source>
</evidence>
<comment type="caution">
    <text evidence="3">The sequence shown here is derived from an EMBL/GenBank/DDBJ whole genome shotgun (WGS) entry which is preliminary data.</text>
</comment>
<dbReference type="EMBL" id="JAWNGC010000001">
    <property type="protein sequence ID" value="MDY5154398.1"/>
    <property type="molecule type" value="Genomic_DNA"/>
</dbReference>
<dbReference type="AlphaFoldDB" id="A0AAW9HKF2"/>
<feature type="transmembrane region" description="Helical" evidence="2">
    <location>
        <begin position="79"/>
        <end position="101"/>
    </location>
</feature>
<dbReference type="Pfam" id="PF07332">
    <property type="entry name" value="Phage_holin_3_6"/>
    <property type="match status" value="1"/>
</dbReference>
<accession>A0AAW9HKF2</accession>
<reference evidence="3" key="1">
    <citation type="submission" date="2023-10" db="EMBL/GenBank/DDBJ databases">
        <title>Whole Genome based description of the genera Actinobaculum and Actinotignum reveals a complex phylogenetic relationship within the species included in the genus Actinotignum.</title>
        <authorList>
            <person name="Jensen C.S."/>
            <person name="Dargis R."/>
            <person name="Kemp M."/>
            <person name="Christensen J.J."/>
        </authorList>
    </citation>
    <scope>NUCLEOTIDE SEQUENCE</scope>
    <source>
        <strain evidence="3">SLA_B511</strain>
    </source>
</reference>
<name>A0AAW9HKF2_9ACTO</name>
<gene>
    <name evidence="3" type="ORF">R6G80_01475</name>
</gene>
<sequence length="165" mass="17836">MSLRKKSSGSGQSRPSTNEGFVSMDSGQARENVAKASEQRSVGELFATVTSQFSSLVHDEIEYTKKSYKHKILNLGKGGVLLAVAGVLSLFMFGFILHTIAAAFKALWWGHWWAGYLSVAVILLVFILILAGVGIAMLKKSGTYKTDFAGNMSENVDSVKKGLAK</sequence>
<protein>
    <submittedName>
        <fullName evidence="3">Phage holin family protein</fullName>
    </submittedName>
</protein>
<organism evidence="3 4">
    <name type="scientific">Actinotignum urinale</name>
    <dbReference type="NCBI Taxonomy" id="190146"/>
    <lineage>
        <taxon>Bacteria</taxon>
        <taxon>Bacillati</taxon>
        <taxon>Actinomycetota</taxon>
        <taxon>Actinomycetes</taxon>
        <taxon>Actinomycetales</taxon>
        <taxon>Actinomycetaceae</taxon>
        <taxon>Actinotignum</taxon>
    </lineage>
</organism>
<evidence type="ECO:0000256" key="2">
    <source>
        <dbReference type="SAM" id="Phobius"/>
    </source>
</evidence>
<feature type="region of interest" description="Disordered" evidence="1">
    <location>
        <begin position="1"/>
        <end position="31"/>
    </location>
</feature>
<evidence type="ECO:0000313" key="4">
    <source>
        <dbReference type="Proteomes" id="UP001281731"/>
    </source>
</evidence>